<name>A0AAW0SES3_SCYPA</name>
<proteinExistence type="predicted"/>
<evidence type="ECO:0000256" key="1">
    <source>
        <dbReference type="SAM" id="Phobius"/>
    </source>
</evidence>
<protein>
    <recommendedName>
        <fullName evidence="4">Secreted protein</fullName>
    </recommendedName>
</protein>
<evidence type="ECO:0000313" key="3">
    <source>
        <dbReference type="Proteomes" id="UP001487740"/>
    </source>
</evidence>
<keyword evidence="1" id="KW-0812">Transmembrane</keyword>
<gene>
    <name evidence="2" type="ORF">O3P69_011926</name>
</gene>
<keyword evidence="1" id="KW-0472">Membrane</keyword>
<keyword evidence="1" id="KW-1133">Transmembrane helix</keyword>
<sequence>MSVFIDVPSSSVLLLALTSLVLTSFLMFLYAGRDFLTDKPIKIYSLEARQPAPTSGPSAPCAFTCGVPSPLSSSKSFSMSVLSILRRGDLADWVLVRLVGPS</sequence>
<feature type="transmembrane region" description="Helical" evidence="1">
    <location>
        <begin position="12"/>
        <end position="32"/>
    </location>
</feature>
<reference evidence="2 3" key="1">
    <citation type="submission" date="2023-03" db="EMBL/GenBank/DDBJ databases">
        <title>High-quality genome of Scylla paramamosain provides insights in environmental adaptation.</title>
        <authorList>
            <person name="Zhang L."/>
        </authorList>
    </citation>
    <scope>NUCLEOTIDE SEQUENCE [LARGE SCALE GENOMIC DNA]</scope>
    <source>
        <strain evidence="2">LZ_2023a</strain>
        <tissue evidence="2">Muscle</tissue>
    </source>
</reference>
<keyword evidence="3" id="KW-1185">Reference proteome</keyword>
<comment type="caution">
    <text evidence="2">The sequence shown here is derived from an EMBL/GenBank/DDBJ whole genome shotgun (WGS) entry which is preliminary data.</text>
</comment>
<evidence type="ECO:0008006" key="4">
    <source>
        <dbReference type="Google" id="ProtNLM"/>
    </source>
</evidence>
<dbReference type="EMBL" id="JARAKH010000894">
    <property type="protein sequence ID" value="KAK8373798.1"/>
    <property type="molecule type" value="Genomic_DNA"/>
</dbReference>
<accession>A0AAW0SES3</accession>
<dbReference type="Proteomes" id="UP001487740">
    <property type="component" value="Unassembled WGS sequence"/>
</dbReference>
<organism evidence="2 3">
    <name type="scientific">Scylla paramamosain</name>
    <name type="common">Mud crab</name>
    <dbReference type="NCBI Taxonomy" id="85552"/>
    <lineage>
        <taxon>Eukaryota</taxon>
        <taxon>Metazoa</taxon>
        <taxon>Ecdysozoa</taxon>
        <taxon>Arthropoda</taxon>
        <taxon>Crustacea</taxon>
        <taxon>Multicrustacea</taxon>
        <taxon>Malacostraca</taxon>
        <taxon>Eumalacostraca</taxon>
        <taxon>Eucarida</taxon>
        <taxon>Decapoda</taxon>
        <taxon>Pleocyemata</taxon>
        <taxon>Brachyura</taxon>
        <taxon>Eubrachyura</taxon>
        <taxon>Portunoidea</taxon>
        <taxon>Portunidae</taxon>
        <taxon>Portuninae</taxon>
        <taxon>Scylla</taxon>
    </lineage>
</organism>
<evidence type="ECO:0000313" key="2">
    <source>
        <dbReference type="EMBL" id="KAK8373798.1"/>
    </source>
</evidence>
<dbReference type="AlphaFoldDB" id="A0AAW0SES3"/>